<dbReference type="EMBL" id="LCZI01001394">
    <property type="protein sequence ID" value="KKZ60921.1"/>
    <property type="molecule type" value="Genomic_DNA"/>
</dbReference>
<sequence length="71" mass="8480">LANIFCCLHCVKQLKTENIFYFYSELTQHCFHCIKNNDSCFSILIQFKIRLLIFQVLMNFINTEKISLTQL</sequence>
<evidence type="ECO:0000313" key="1">
    <source>
        <dbReference type="EMBL" id="KKZ60921.1"/>
    </source>
</evidence>
<comment type="caution">
    <text evidence="1">The sequence shown here is derived from an EMBL/GenBank/DDBJ whole genome shotgun (WGS) entry which is preliminary data.</text>
</comment>
<reference evidence="2" key="1">
    <citation type="journal article" date="2015" name="PLoS Genet.">
        <title>The dynamic genome and transcriptome of the human fungal pathogen Blastomyces and close relative Emmonsia.</title>
        <authorList>
            <person name="Munoz J.F."/>
            <person name="Gauthier G.M."/>
            <person name="Desjardins C.A."/>
            <person name="Gallo J.E."/>
            <person name="Holder J."/>
            <person name="Sullivan T.D."/>
            <person name="Marty A.J."/>
            <person name="Carmen J.C."/>
            <person name="Chen Z."/>
            <person name="Ding L."/>
            <person name="Gujja S."/>
            <person name="Magrini V."/>
            <person name="Misas E."/>
            <person name="Mitreva M."/>
            <person name="Priest M."/>
            <person name="Saif S."/>
            <person name="Whiston E.A."/>
            <person name="Young S."/>
            <person name="Zeng Q."/>
            <person name="Goldman W.E."/>
            <person name="Mardis E.R."/>
            <person name="Taylor J.W."/>
            <person name="McEwen J.G."/>
            <person name="Clay O.K."/>
            <person name="Klein B.S."/>
            <person name="Cuomo C.A."/>
        </authorList>
    </citation>
    <scope>NUCLEOTIDE SEQUENCE [LARGE SCALE GENOMIC DNA]</scope>
    <source>
        <strain evidence="2">UAMH 3008</strain>
    </source>
</reference>
<proteinExistence type="predicted"/>
<organism evidence="1 2">
    <name type="scientific">[Emmonsia] crescens</name>
    <dbReference type="NCBI Taxonomy" id="73230"/>
    <lineage>
        <taxon>Eukaryota</taxon>
        <taxon>Fungi</taxon>
        <taxon>Dikarya</taxon>
        <taxon>Ascomycota</taxon>
        <taxon>Pezizomycotina</taxon>
        <taxon>Eurotiomycetes</taxon>
        <taxon>Eurotiomycetidae</taxon>
        <taxon>Onygenales</taxon>
        <taxon>Ajellomycetaceae</taxon>
        <taxon>Emergomyces</taxon>
    </lineage>
</organism>
<feature type="non-terminal residue" evidence="1">
    <location>
        <position position="71"/>
    </location>
</feature>
<dbReference type="Proteomes" id="UP000034164">
    <property type="component" value="Unassembled WGS sequence"/>
</dbReference>
<name>A0A0G2J7G4_9EURO</name>
<gene>
    <name evidence="1" type="ORF">EMCG_04431</name>
</gene>
<dbReference type="AlphaFoldDB" id="A0A0G2J7G4"/>
<protein>
    <submittedName>
        <fullName evidence="1">Uncharacterized protein</fullName>
    </submittedName>
</protein>
<dbReference type="VEuPathDB" id="FungiDB:EMCG_04431"/>
<feature type="non-terminal residue" evidence="1">
    <location>
        <position position="1"/>
    </location>
</feature>
<evidence type="ECO:0000313" key="2">
    <source>
        <dbReference type="Proteomes" id="UP000034164"/>
    </source>
</evidence>
<accession>A0A0G2J7G4</accession>